<sequence length="134" mass="15907">MLLHYNKHLARHFPQGLRLCSRPVPFVNVFVYLSRFALTNAGRCISPLMRCLVPAYVHVLAEELWRRLLKVKKKKRKDRSAHLWLSLVTLFSRALFTVPLVSPASRRALQLLAFLRHIEARCHDVWTLWRQRRK</sequence>
<protein>
    <submittedName>
        <fullName evidence="2">Uncharacterized protein</fullName>
    </submittedName>
</protein>
<feature type="transmembrane region" description="Helical" evidence="1">
    <location>
        <begin position="82"/>
        <end position="102"/>
    </location>
</feature>
<keyword evidence="1" id="KW-0472">Membrane</keyword>
<keyword evidence="1" id="KW-1133">Transmembrane helix</keyword>
<keyword evidence="1" id="KW-0812">Transmembrane</keyword>
<reference evidence="2" key="1">
    <citation type="journal article" date="2017" name="Parasit. Vectors">
        <title>Sialotranscriptomics of Rhipicephalus zambeziensis reveals intricate expression profiles of secretory proteins and suggests tight temporal transcriptional regulation during blood-feeding.</title>
        <authorList>
            <person name="de Castro M.H."/>
            <person name="de Klerk D."/>
            <person name="Pienaar R."/>
            <person name="Rees D.J.G."/>
            <person name="Mans B.J."/>
        </authorList>
    </citation>
    <scope>NUCLEOTIDE SEQUENCE</scope>
    <source>
        <tissue evidence="2">Salivary glands</tissue>
    </source>
</reference>
<dbReference type="EMBL" id="GFPF01001469">
    <property type="protein sequence ID" value="MAA12615.1"/>
    <property type="molecule type" value="Transcribed_RNA"/>
</dbReference>
<name>A0A224Y7E2_9ACAR</name>
<evidence type="ECO:0000256" key="1">
    <source>
        <dbReference type="SAM" id="Phobius"/>
    </source>
</evidence>
<dbReference type="AlphaFoldDB" id="A0A224Y7E2"/>
<proteinExistence type="predicted"/>
<organism evidence="2">
    <name type="scientific">Rhipicephalus zambeziensis</name>
    <dbReference type="NCBI Taxonomy" id="60191"/>
    <lineage>
        <taxon>Eukaryota</taxon>
        <taxon>Metazoa</taxon>
        <taxon>Ecdysozoa</taxon>
        <taxon>Arthropoda</taxon>
        <taxon>Chelicerata</taxon>
        <taxon>Arachnida</taxon>
        <taxon>Acari</taxon>
        <taxon>Parasitiformes</taxon>
        <taxon>Ixodida</taxon>
        <taxon>Ixodoidea</taxon>
        <taxon>Ixodidae</taxon>
        <taxon>Rhipicephalinae</taxon>
        <taxon>Rhipicephalus</taxon>
        <taxon>Rhipicephalus</taxon>
    </lineage>
</organism>
<accession>A0A224Y7E2</accession>
<evidence type="ECO:0000313" key="2">
    <source>
        <dbReference type="EMBL" id="MAA12615.1"/>
    </source>
</evidence>